<dbReference type="InterPro" id="IPR036961">
    <property type="entry name" value="Kinesin_motor_dom_sf"/>
</dbReference>
<dbReference type="InterPro" id="IPR001752">
    <property type="entry name" value="Kinesin_motor_dom"/>
</dbReference>
<keyword evidence="7" id="KW-0493">Microtubule</keyword>
<name>F7GI83_MACMU</name>
<evidence type="ECO:0000259" key="10">
    <source>
        <dbReference type="PROSITE" id="PS50067"/>
    </source>
</evidence>
<keyword evidence="6 7" id="KW-0505">Motor protein</keyword>
<feature type="compositionally biased region" description="Polar residues" evidence="9">
    <location>
        <begin position="721"/>
        <end position="733"/>
    </location>
</feature>
<dbReference type="InterPro" id="IPR027417">
    <property type="entry name" value="P-loop_NTPase"/>
</dbReference>
<reference evidence="11" key="3">
    <citation type="submission" date="2025-08" db="UniProtKB">
        <authorList>
            <consortium name="Ensembl"/>
        </authorList>
    </citation>
    <scope>IDENTIFICATION</scope>
    <source>
        <strain evidence="11">17573</strain>
    </source>
</reference>
<keyword evidence="4 6" id="KW-0067">ATP-binding</keyword>
<reference evidence="12" key="1">
    <citation type="journal article" date="2007" name="Science">
        <title>Evolutionary and biomedical insights from the rhesus macaque genome.</title>
        <authorList>
            <person name="Gibbs R.A."/>
            <person name="Rogers J."/>
            <person name="Katze M.G."/>
            <person name="Bumgarner R."/>
            <person name="Weinstock G.M."/>
            <person name="Mardis E.R."/>
            <person name="Remington K.A."/>
            <person name="Strausberg R.L."/>
            <person name="Venter J.C."/>
            <person name="Wilson R.K."/>
            <person name="Batzer M.A."/>
            <person name="Bustamante C.D."/>
            <person name="Eichler E.E."/>
            <person name="Hahn M.W."/>
            <person name="Hardison R.C."/>
            <person name="Makova K.D."/>
            <person name="Miller W."/>
            <person name="Milosavljevic A."/>
            <person name="Palermo R.E."/>
            <person name="Siepel A."/>
            <person name="Sikela J.M."/>
            <person name="Attaway T."/>
            <person name="Bell S."/>
            <person name="Bernard K.E."/>
            <person name="Buhay C.J."/>
            <person name="Chandrabose M.N."/>
            <person name="Dao M."/>
            <person name="Davis C."/>
            <person name="Delehaunty K.D."/>
            <person name="Ding Y."/>
            <person name="Dinh H.H."/>
            <person name="Dugan-Rocha S."/>
            <person name="Fulton L.A."/>
            <person name="Gabisi R.A."/>
            <person name="Garner T.T."/>
            <person name="Godfrey J."/>
            <person name="Hawes A.C."/>
            <person name="Hernandez J."/>
            <person name="Hines S."/>
            <person name="Holder M."/>
            <person name="Hume J."/>
            <person name="Jhangiani S.N."/>
            <person name="Joshi V."/>
            <person name="Khan Z.M."/>
            <person name="Kirkness E.F."/>
            <person name="Cree A."/>
            <person name="Fowler R.G."/>
            <person name="Lee S."/>
            <person name="Lewis L.R."/>
            <person name="Li Z."/>
            <person name="Liu Y.-S."/>
            <person name="Moore S.M."/>
            <person name="Muzny D."/>
            <person name="Nazareth L.V."/>
            <person name="Ngo D.N."/>
            <person name="Okwuonu G.O."/>
            <person name="Pai G."/>
            <person name="Parker D."/>
            <person name="Paul H.A."/>
            <person name="Pfannkoch C."/>
            <person name="Pohl C.S."/>
            <person name="Rogers Y.-H.C."/>
            <person name="Ruiz S.J."/>
            <person name="Sabo A."/>
            <person name="Santibanez J."/>
            <person name="Schneider B.W."/>
            <person name="Smith S.M."/>
            <person name="Sodergren E."/>
            <person name="Svatek A.F."/>
            <person name="Utterback T.R."/>
            <person name="Vattathil S."/>
            <person name="Warren W."/>
            <person name="White C.S."/>
            <person name="Chinwalla A.T."/>
            <person name="Feng Y."/>
            <person name="Halpern A.L."/>
            <person name="Hillier L.W."/>
            <person name="Huang X."/>
            <person name="Minx P."/>
            <person name="Nelson J.O."/>
            <person name="Pepin K.H."/>
            <person name="Qin X."/>
            <person name="Sutton G.G."/>
            <person name="Venter E."/>
            <person name="Walenz B.P."/>
            <person name="Wallis J.W."/>
            <person name="Worley K.C."/>
            <person name="Yang S.-P."/>
            <person name="Jones S.M."/>
            <person name="Marra M.A."/>
            <person name="Rocchi M."/>
            <person name="Schein J.E."/>
            <person name="Baertsch R."/>
            <person name="Clarke L."/>
            <person name="Csuros M."/>
            <person name="Glasscock J."/>
            <person name="Harris R.A."/>
            <person name="Havlak P."/>
            <person name="Jackson A.R."/>
            <person name="Jiang H."/>
            <person name="Liu Y."/>
            <person name="Messina D.N."/>
            <person name="Shen Y."/>
            <person name="Song H.X.-Z."/>
            <person name="Wylie T."/>
            <person name="Zhang L."/>
            <person name="Birney E."/>
            <person name="Han K."/>
            <person name="Konkel M.K."/>
            <person name="Lee J."/>
            <person name="Smit A.F.A."/>
            <person name="Ullmer B."/>
            <person name="Wang H."/>
            <person name="Xing J."/>
            <person name="Burhans R."/>
            <person name="Cheng Z."/>
            <person name="Karro J.E."/>
            <person name="Ma J."/>
            <person name="Raney B."/>
            <person name="She X."/>
            <person name="Cox M.J."/>
            <person name="Demuth J.P."/>
            <person name="Dumas L.J."/>
            <person name="Han S.-G."/>
            <person name="Hopkins J."/>
            <person name="Karimpour-Fard A."/>
            <person name="Kim Y.H."/>
            <person name="Pollack J.R."/>
            <person name="Vinar T."/>
            <person name="Addo-Quaye C."/>
            <person name="Degenhardt J."/>
            <person name="Denby A."/>
            <person name="Hubisz M.J."/>
            <person name="Indap A."/>
            <person name="Kosiol C."/>
            <person name="Lahn B.T."/>
            <person name="Lawson H.A."/>
            <person name="Marklein A."/>
            <person name="Nielsen R."/>
            <person name="Vallender E.J."/>
            <person name="Clark A.G."/>
            <person name="Ferguson B."/>
            <person name="Hernandez R.D."/>
            <person name="Hirani K."/>
            <person name="Kehrer-Sawatzki H."/>
            <person name="Kolb J."/>
            <person name="Patil S."/>
            <person name="Pu L.-L."/>
            <person name="Ren Y."/>
            <person name="Smith D.G."/>
            <person name="Wheeler D.A."/>
            <person name="Schenck I."/>
            <person name="Ball E.V."/>
            <person name="Chen R."/>
            <person name="Cooper D.N."/>
            <person name="Giardine B."/>
            <person name="Hsu F."/>
            <person name="Kent W.J."/>
            <person name="Lesk A."/>
            <person name="Nelson D.L."/>
            <person name="O'brien W.E."/>
            <person name="Pruefer K."/>
            <person name="Stenson P.D."/>
            <person name="Wallace J.C."/>
            <person name="Ke H."/>
            <person name="Liu X.-M."/>
            <person name="Wang P."/>
            <person name="Xiang A.P."/>
            <person name="Yang F."/>
            <person name="Barber G.P."/>
            <person name="Haussler D."/>
            <person name="Karolchik D."/>
            <person name="Kern A.D."/>
            <person name="Kuhn R.M."/>
            <person name="Smith K.E."/>
            <person name="Zwieg A.S."/>
        </authorList>
    </citation>
    <scope>NUCLEOTIDE SEQUENCE [LARGE SCALE GENOMIC DNA]</scope>
    <source>
        <strain evidence="12">17573</strain>
    </source>
</reference>
<comment type="similarity">
    <text evidence="6 7">Belongs to the TRAFAC class myosin-kinesin ATPase superfamily. Kinesin family.</text>
</comment>
<dbReference type="PROSITE" id="PS50067">
    <property type="entry name" value="KINESIN_MOTOR_2"/>
    <property type="match status" value="1"/>
</dbReference>
<dbReference type="Proteomes" id="UP000006718">
    <property type="component" value="Chromosome 4"/>
</dbReference>
<dbReference type="PANTHER" id="PTHR47968">
    <property type="entry name" value="CENTROMERE PROTEIN E"/>
    <property type="match status" value="1"/>
</dbReference>
<evidence type="ECO:0000256" key="6">
    <source>
        <dbReference type="PROSITE-ProRule" id="PRU00283"/>
    </source>
</evidence>
<comment type="subcellular location">
    <subcellularLocation>
        <location evidence="1">Cytoplasm</location>
        <location evidence="1">Cytoskeleton</location>
    </subcellularLocation>
</comment>
<keyword evidence="2" id="KW-0963">Cytoplasm</keyword>
<dbReference type="SMART" id="SM00129">
    <property type="entry name" value="KISc"/>
    <property type="match status" value="1"/>
</dbReference>
<feature type="domain" description="Kinesin motor" evidence="10">
    <location>
        <begin position="5"/>
        <end position="320"/>
    </location>
</feature>
<keyword evidence="3 6" id="KW-0547">Nucleotide-binding</keyword>
<feature type="coiled-coil region" evidence="8">
    <location>
        <begin position="619"/>
        <end position="656"/>
    </location>
</feature>
<dbReference type="PANTHER" id="PTHR47968:SF67">
    <property type="entry name" value="KINESIN MOTOR DOMAIN-CONTAINING PROTEIN"/>
    <property type="match status" value="1"/>
</dbReference>
<dbReference type="PROSITE" id="PS00411">
    <property type="entry name" value="KINESIN_MOTOR_1"/>
    <property type="match status" value="1"/>
</dbReference>
<organism evidence="11 12">
    <name type="scientific">Macaca mulatta</name>
    <name type="common">Rhesus macaque</name>
    <dbReference type="NCBI Taxonomy" id="9544"/>
    <lineage>
        <taxon>Eukaryota</taxon>
        <taxon>Metazoa</taxon>
        <taxon>Chordata</taxon>
        <taxon>Craniata</taxon>
        <taxon>Vertebrata</taxon>
        <taxon>Euteleostomi</taxon>
        <taxon>Mammalia</taxon>
        <taxon>Eutheria</taxon>
        <taxon>Euarchontoglires</taxon>
        <taxon>Primates</taxon>
        <taxon>Haplorrhini</taxon>
        <taxon>Catarrhini</taxon>
        <taxon>Cercopithecidae</taxon>
        <taxon>Cercopithecinae</taxon>
        <taxon>Macaca</taxon>
    </lineage>
</organism>
<dbReference type="VGNC" id="VGNC:73873">
    <property type="gene designation" value="KIF6"/>
</dbReference>
<feature type="region of interest" description="Disordered" evidence="9">
    <location>
        <begin position="710"/>
        <end position="751"/>
    </location>
</feature>
<dbReference type="GO" id="GO:0003777">
    <property type="term" value="F:microtubule motor activity"/>
    <property type="evidence" value="ECO:0007669"/>
    <property type="project" value="InterPro"/>
</dbReference>
<dbReference type="Pfam" id="PF00225">
    <property type="entry name" value="Kinesin"/>
    <property type="match status" value="1"/>
</dbReference>
<dbReference type="SUPFAM" id="SSF52540">
    <property type="entry name" value="P-loop containing nucleoside triphosphate hydrolases"/>
    <property type="match status" value="1"/>
</dbReference>
<dbReference type="GO" id="GO:0005524">
    <property type="term" value="F:ATP binding"/>
    <property type="evidence" value="ECO:0007669"/>
    <property type="project" value="UniProtKB-UniRule"/>
</dbReference>
<keyword evidence="12" id="KW-1185">Reference proteome</keyword>
<dbReference type="PRINTS" id="PR00380">
    <property type="entry name" value="KINESINHEAVY"/>
</dbReference>
<dbReference type="ExpressionAtlas" id="F7GI83">
    <property type="expression patterns" value="baseline"/>
</dbReference>
<reference evidence="11" key="2">
    <citation type="submission" date="2019-01" db="EMBL/GenBank/DDBJ databases">
        <authorList>
            <person name="Graves T."/>
            <person name="Eichler E.E."/>
            <person name="Wilson R.K."/>
        </authorList>
    </citation>
    <scope>NUCLEOTIDE SEQUENCE [LARGE SCALE GENOMIC DNA]</scope>
    <source>
        <strain evidence="11">17573</strain>
    </source>
</reference>
<evidence type="ECO:0000313" key="11">
    <source>
        <dbReference type="Ensembl" id="ENSMMUP00000017951.3"/>
    </source>
</evidence>
<evidence type="ECO:0000256" key="1">
    <source>
        <dbReference type="ARBA" id="ARBA00004245"/>
    </source>
</evidence>
<dbReference type="Bgee" id="ENSMMUG00000013651">
    <property type="expression patterns" value="Expressed in spermatid and 11 other cell types or tissues"/>
</dbReference>
<sequence>MVKQTIQIFARVKPPVRKHQQGIYSIDEDEKLIPSLEIILPRDLADGFVNNKRESYKFNVLEGYNGTIFAYGQTGSGKTFTITGGAERYSDRGIIPRTLSYIFEQLQKDSSKMYTTHISYLEIYNECGYDLLDPRHEASSLEDLPKVTILEDPDQNIHLKNLTLHQATTEEEALNLLFLGDTNRMIAETPMNQASTRSHCIFTIHLSSKEPGSATVRHAKLHLVDLAGSERVAKTGVGGHLLTEAKYINLSLHYLEQVIIALSEKHRSHIPYRNSMMTSVLRDSLGGNCMTTMIATLSLEKRNLDESISTCRFAQRVALIKNEAVLNEEIDPRLMIKRLQKEIQELKDELAMVTAEQRTEALTEAELLQLEKLITSFLEDQDPESRLEVGADMRKVHHCFHHLKKLLNDKKIFGNNTVSNTVSSESKDQDCQEPLKEEEYRKLRDILKQRDNEINILVNMLKKEKKKAQEALHLAGMDRREFRHSQSPPFPPGNPEEGQRMRLSSAPSQAQDFSILGNRSSLLHKKTGMREEMSLGRQEAFEIFKRDHADSVTIDDNKQILKQRFSEAKALGESINEARSKIGHLKEEITQRHIQQVALGISENMAVPLMPDQQEEKLRSQLEEEKRRYKTMFTRLKALKVEIEHLQLLMDKAKVKLQKEFEVWWAEEATNLQVKSPAVNSLDHTKPFLQTSDSQHEQSQLFSNKSDVNARKILPSPCPSPHSQKQSSTSTPLEDSIPKRPMSSIPLTGDSQTDSDILAFIKARQSILQKQCLGSN</sequence>
<dbReference type="GO" id="GO:0005874">
    <property type="term" value="C:microtubule"/>
    <property type="evidence" value="ECO:0007669"/>
    <property type="project" value="UniProtKB-KW"/>
</dbReference>
<keyword evidence="5" id="KW-0206">Cytoskeleton</keyword>
<evidence type="ECO:0000256" key="4">
    <source>
        <dbReference type="ARBA" id="ARBA00022840"/>
    </source>
</evidence>
<dbReference type="InterPro" id="IPR019821">
    <property type="entry name" value="Kinesin_motor_CS"/>
</dbReference>
<keyword evidence="8" id="KW-0175">Coiled coil</keyword>
<dbReference type="Ensembl" id="ENSMMUT00000019168.4">
    <property type="protein sequence ID" value="ENSMMUP00000017951.3"/>
    <property type="gene ID" value="ENSMMUG00000013651.4"/>
</dbReference>
<dbReference type="Pfam" id="PF23735">
    <property type="entry name" value="KIF9"/>
    <property type="match status" value="1"/>
</dbReference>
<evidence type="ECO:0000256" key="8">
    <source>
        <dbReference type="SAM" id="Coils"/>
    </source>
</evidence>
<evidence type="ECO:0000256" key="5">
    <source>
        <dbReference type="ARBA" id="ARBA00023212"/>
    </source>
</evidence>
<dbReference type="HOGENOM" id="CLU_1119859_0_0_1"/>
<accession>F7GI83</accession>
<evidence type="ECO:0000256" key="2">
    <source>
        <dbReference type="ARBA" id="ARBA00022490"/>
    </source>
</evidence>
<proteinExistence type="inferred from homology"/>
<feature type="region of interest" description="Disordered" evidence="9">
    <location>
        <begin position="480"/>
        <end position="501"/>
    </location>
</feature>
<dbReference type="Gene3D" id="3.40.850.10">
    <property type="entry name" value="Kinesin motor domain"/>
    <property type="match status" value="1"/>
</dbReference>
<dbReference type="GO" id="GO:0008017">
    <property type="term" value="F:microtubule binding"/>
    <property type="evidence" value="ECO:0007669"/>
    <property type="project" value="InterPro"/>
</dbReference>
<protein>
    <recommendedName>
        <fullName evidence="7">Kinesin-like protein</fullName>
    </recommendedName>
</protein>
<dbReference type="InterPro" id="IPR056524">
    <property type="entry name" value="KIF6/9_C"/>
</dbReference>
<evidence type="ECO:0000313" key="13">
    <source>
        <dbReference type="VGNC" id="VGNC:73873"/>
    </source>
</evidence>
<dbReference type="SMR" id="F7GI83"/>
<dbReference type="GeneTree" id="ENSGT00940000157697"/>
<feature type="binding site" evidence="6">
    <location>
        <begin position="72"/>
        <end position="79"/>
    </location>
    <ligand>
        <name>ATP</name>
        <dbReference type="ChEBI" id="CHEBI:30616"/>
    </ligand>
</feature>
<reference evidence="11" key="4">
    <citation type="submission" date="2025-09" db="UniProtKB">
        <authorList>
            <consortium name="Ensembl"/>
        </authorList>
    </citation>
    <scope>IDENTIFICATION</scope>
    <source>
        <strain evidence="11">17573</strain>
    </source>
</reference>
<dbReference type="GO" id="GO:0007018">
    <property type="term" value="P:microtubule-based movement"/>
    <property type="evidence" value="ECO:0007669"/>
    <property type="project" value="InterPro"/>
</dbReference>
<evidence type="ECO:0000256" key="9">
    <source>
        <dbReference type="SAM" id="MobiDB-lite"/>
    </source>
</evidence>
<evidence type="ECO:0000256" key="3">
    <source>
        <dbReference type="ARBA" id="ARBA00022741"/>
    </source>
</evidence>
<dbReference type="AlphaFoldDB" id="F7GI83"/>
<dbReference type="InterPro" id="IPR027640">
    <property type="entry name" value="Kinesin-like_fam"/>
</dbReference>
<dbReference type="VEuPathDB" id="HostDB:ENSMMUG00000013651"/>
<evidence type="ECO:0000256" key="7">
    <source>
        <dbReference type="RuleBase" id="RU000394"/>
    </source>
</evidence>
<gene>
    <name evidence="11 13" type="primary">KIF6</name>
</gene>
<evidence type="ECO:0000313" key="12">
    <source>
        <dbReference type="Proteomes" id="UP000006718"/>
    </source>
</evidence>